<sequence>MNRHDTDGFGQGEAVLEYGPVEYRIVRPGSFVRCAVTGVAIPLDGLRYWSVDLQEAYASPDAVLMRRGLKLGAGDA</sequence>
<accession>A0A916XEH2</accession>
<keyword evidence="2" id="KW-1185">Reference proteome</keyword>
<evidence type="ECO:0008006" key="3">
    <source>
        <dbReference type="Google" id="ProtNLM"/>
    </source>
</evidence>
<name>A0A916XEH2_9HYPH</name>
<protein>
    <recommendedName>
        <fullName evidence="3">DUF2093 domain-containing protein</fullName>
    </recommendedName>
</protein>
<dbReference type="EMBL" id="BMGG01000004">
    <property type="protein sequence ID" value="GGC67568.1"/>
    <property type="molecule type" value="Genomic_DNA"/>
</dbReference>
<gene>
    <name evidence="1" type="ORF">GCM10010994_27700</name>
</gene>
<proteinExistence type="predicted"/>
<organism evidence="1 2">
    <name type="scientific">Chelatococcus reniformis</name>
    <dbReference type="NCBI Taxonomy" id="1494448"/>
    <lineage>
        <taxon>Bacteria</taxon>
        <taxon>Pseudomonadati</taxon>
        <taxon>Pseudomonadota</taxon>
        <taxon>Alphaproteobacteria</taxon>
        <taxon>Hyphomicrobiales</taxon>
        <taxon>Chelatococcaceae</taxon>
        <taxon>Chelatococcus</taxon>
    </lineage>
</organism>
<dbReference type="RefSeq" id="WP_188609729.1">
    <property type="nucleotide sequence ID" value="NZ_BMGG01000004.1"/>
</dbReference>
<evidence type="ECO:0000313" key="2">
    <source>
        <dbReference type="Proteomes" id="UP000637002"/>
    </source>
</evidence>
<dbReference type="Pfam" id="PF09866">
    <property type="entry name" value="DUF2093"/>
    <property type="match status" value="1"/>
</dbReference>
<dbReference type="InterPro" id="IPR018661">
    <property type="entry name" value="DUF2093"/>
</dbReference>
<dbReference type="Proteomes" id="UP000637002">
    <property type="component" value="Unassembled WGS sequence"/>
</dbReference>
<dbReference type="AlphaFoldDB" id="A0A916XEH2"/>
<reference evidence="1" key="1">
    <citation type="journal article" date="2014" name="Int. J. Syst. Evol. Microbiol.">
        <title>Complete genome sequence of Corynebacterium casei LMG S-19264T (=DSM 44701T), isolated from a smear-ripened cheese.</title>
        <authorList>
            <consortium name="US DOE Joint Genome Institute (JGI-PGF)"/>
            <person name="Walter F."/>
            <person name="Albersmeier A."/>
            <person name="Kalinowski J."/>
            <person name="Ruckert C."/>
        </authorList>
    </citation>
    <scope>NUCLEOTIDE SEQUENCE</scope>
    <source>
        <strain evidence="1">CGMCC 1.12919</strain>
    </source>
</reference>
<reference evidence="1" key="2">
    <citation type="submission" date="2020-09" db="EMBL/GenBank/DDBJ databases">
        <authorList>
            <person name="Sun Q."/>
            <person name="Zhou Y."/>
        </authorList>
    </citation>
    <scope>NUCLEOTIDE SEQUENCE</scope>
    <source>
        <strain evidence="1">CGMCC 1.12919</strain>
    </source>
</reference>
<comment type="caution">
    <text evidence="1">The sequence shown here is derived from an EMBL/GenBank/DDBJ whole genome shotgun (WGS) entry which is preliminary data.</text>
</comment>
<evidence type="ECO:0000313" key="1">
    <source>
        <dbReference type="EMBL" id="GGC67568.1"/>
    </source>
</evidence>